<dbReference type="GO" id="GO:0030246">
    <property type="term" value="F:carbohydrate binding"/>
    <property type="evidence" value="ECO:0007669"/>
    <property type="project" value="InterPro"/>
</dbReference>
<dbReference type="PANTHER" id="PTHR36203">
    <property type="entry name" value="ASCORBATE-SPECIFIC PTS SYSTEM EIIA COMPONENT"/>
    <property type="match status" value="1"/>
</dbReference>
<evidence type="ECO:0000259" key="15">
    <source>
        <dbReference type="PROSITE" id="PS51099"/>
    </source>
</evidence>
<keyword evidence="18" id="KW-1185">Reference proteome</keyword>
<evidence type="ECO:0000256" key="8">
    <source>
        <dbReference type="ARBA" id="ARBA00023159"/>
    </source>
</evidence>
<evidence type="ECO:0000256" key="10">
    <source>
        <dbReference type="ARBA" id="ARBA00023277"/>
    </source>
</evidence>
<dbReference type="InterPro" id="IPR051351">
    <property type="entry name" value="Ascorbate-PTS_EIIA_comp"/>
</dbReference>
<dbReference type="InterPro" id="IPR007737">
    <property type="entry name" value="Mga_HTH"/>
</dbReference>
<dbReference type="Pfam" id="PF01263">
    <property type="entry name" value="Aldose_epim"/>
    <property type="match status" value="1"/>
</dbReference>
<keyword evidence="8" id="KW-0010">Activator</keyword>
<keyword evidence="7" id="KW-0418">Kinase</keyword>
<dbReference type="InParanoid" id="F4PG21"/>
<keyword evidence="10" id="KW-0119">Carbohydrate metabolism</keyword>
<evidence type="ECO:0000313" key="18">
    <source>
        <dbReference type="Proteomes" id="UP000007241"/>
    </source>
</evidence>
<dbReference type="HOGENOM" id="CLU_013442_1_0_1"/>
<evidence type="ECO:0000256" key="3">
    <source>
        <dbReference type="ARBA" id="ARBA00022490"/>
    </source>
</evidence>
<gene>
    <name evidence="17" type="ORF">BATDEDRAFT_29046</name>
</gene>
<dbReference type="InterPro" id="IPR036634">
    <property type="entry name" value="PRD_sf"/>
</dbReference>
<dbReference type="InterPro" id="IPR014718">
    <property type="entry name" value="GH-type_carb-bd"/>
</dbReference>
<dbReference type="InterPro" id="IPR011608">
    <property type="entry name" value="PRD"/>
</dbReference>
<dbReference type="SUPFAM" id="SSF63520">
    <property type="entry name" value="PTS-regulatory domain, PRD"/>
    <property type="match status" value="1"/>
</dbReference>
<feature type="domain" description="PRD" evidence="16">
    <location>
        <begin position="496"/>
        <end position="603"/>
    </location>
</feature>
<dbReference type="STRING" id="684364.F4PG21"/>
<protein>
    <recommendedName>
        <fullName evidence="12">Ascorbate-specific PTS system EIIA component</fullName>
    </recommendedName>
    <alternativeName>
        <fullName evidence="13">Ascorbate-specific phosphotransferase enzyme IIA component</fullName>
    </alternativeName>
</protein>
<feature type="domain" description="PTS EIIA type-2" evidence="14">
    <location>
        <begin position="877"/>
        <end position="953"/>
    </location>
</feature>
<evidence type="ECO:0000256" key="1">
    <source>
        <dbReference type="ARBA" id="ARBA00004496"/>
    </source>
</evidence>
<feature type="domain" description="PTS EIIA type-2" evidence="14">
    <location>
        <begin position="745"/>
        <end position="886"/>
    </location>
</feature>
<name>F4PG21_BATDJ</name>
<dbReference type="Gene3D" id="1.10.1790.10">
    <property type="entry name" value="PRD domain"/>
    <property type="match status" value="1"/>
</dbReference>
<dbReference type="PROSITE" id="PS51372">
    <property type="entry name" value="PRD_2"/>
    <property type="match status" value="1"/>
</dbReference>
<dbReference type="Pfam" id="PF00874">
    <property type="entry name" value="PRD"/>
    <property type="match status" value="1"/>
</dbReference>
<dbReference type="EMBL" id="GL882995">
    <property type="protein sequence ID" value="EGF75822.1"/>
    <property type="molecule type" value="Genomic_DNA"/>
</dbReference>
<dbReference type="PANTHER" id="PTHR36203:SF1">
    <property type="entry name" value="ASCORBATE-SPECIFIC PTS SYSTEM EIIA COMPONENT"/>
    <property type="match status" value="1"/>
</dbReference>
<evidence type="ECO:0000256" key="9">
    <source>
        <dbReference type="ARBA" id="ARBA00023235"/>
    </source>
</evidence>
<evidence type="ECO:0000256" key="2">
    <source>
        <dbReference type="ARBA" id="ARBA00022448"/>
    </source>
</evidence>
<evidence type="ECO:0000259" key="16">
    <source>
        <dbReference type="PROSITE" id="PS51372"/>
    </source>
</evidence>
<dbReference type="GO" id="GO:0005737">
    <property type="term" value="C:cytoplasm"/>
    <property type="evidence" value="ECO:0007669"/>
    <property type="project" value="UniProtKB-SubCell"/>
</dbReference>
<evidence type="ECO:0000313" key="17">
    <source>
        <dbReference type="EMBL" id="EGF75822.1"/>
    </source>
</evidence>
<keyword evidence="4" id="KW-0597">Phosphoprotein</keyword>
<evidence type="ECO:0000259" key="14">
    <source>
        <dbReference type="PROSITE" id="PS51094"/>
    </source>
</evidence>
<dbReference type="InterPro" id="IPR047215">
    <property type="entry name" value="Galactose_mutarotase-like"/>
</dbReference>
<evidence type="ECO:0000256" key="7">
    <source>
        <dbReference type="ARBA" id="ARBA00022777"/>
    </source>
</evidence>
<dbReference type="GO" id="GO:0008982">
    <property type="term" value="F:protein-N(PI)-phosphohistidine-sugar phosphotransferase activity"/>
    <property type="evidence" value="ECO:0007669"/>
    <property type="project" value="InterPro"/>
</dbReference>
<dbReference type="GO" id="GO:0016301">
    <property type="term" value="F:kinase activity"/>
    <property type="evidence" value="ECO:0007669"/>
    <property type="project" value="UniProtKB-KW"/>
</dbReference>
<dbReference type="GO" id="GO:0006355">
    <property type="term" value="P:regulation of DNA-templated transcription"/>
    <property type="evidence" value="ECO:0007669"/>
    <property type="project" value="InterPro"/>
</dbReference>
<dbReference type="InterPro" id="IPR016152">
    <property type="entry name" value="PTrfase/Anion_transptr"/>
</dbReference>
<dbReference type="SUPFAM" id="SSF74650">
    <property type="entry name" value="Galactose mutarotase-like"/>
    <property type="match status" value="1"/>
</dbReference>
<comment type="function">
    <text evidence="11">The phosphoenolpyruvate-dependent sugar phosphotransferase system (sugar PTS), a major carbohydrate active transport system, catalyzes the phosphorylation of incoming sugar substrates concomitantly with their translocation across the cell membrane. The enzyme II UlaABC PTS system is involved in ascorbate transport.</text>
</comment>
<dbReference type="CDD" id="cd09019">
    <property type="entry name" value="galactose_mutarotase_like"/>
    <property type="match status" value="1"/>
</dbReference>
<dbReference type="InterPro" id="IPR011013">
    <property type="entry name" value="Gal_mutarotase_sf_dom"/>
</dbReference>
<dbReference type="GO" id="GO:0009401">
    <property type="term" value="P:phosphoenolpyruvate-dependent sugar phosphotransferase system"/>
    <property type="evidence" value="ECO:0007669"/>
    <property type="project" value="UniProtKB-KW"/>
</dbReference>
<sequence length="953" mass="110295">MKVIYTLNHANELIITYDAVTDKRTPLAVTNHSYFNLSGNLKRDILNHRLKLKSDKFLELDREFIPTGTMLDVRNTPFDFTQERSIKSGTISNHPQNVLVGEGYDHPFLLSSKHDEEIVLKDPESGRTLVVETDEVGVVVYSGNSLGKEGYIRGVPSRKNLGICLETQGFPDAIHHPEFPSVILDKGEKYHSVTKYRFGIRQGVRMICSPLGRREVRSISIAINLYILILHSPSELAEKETKQNTVKVKGYIKYLNKYLSKEAIAVDQYDNVHISGETRESLYKMLKTSKFMDLNYLSPEIRSNLIVILMLTDNAYFSLQDLANFVEVSKNTMLHDMKTIKEIVRSYSLKVHYSRSDGYQITGSEYKLRNLLVTALKQLLNKDHSELLMQQKNLINKDEIFFLRKRLIKIEEKMEISLTDDEMDHLPIILALLIKRLKAFKREWHSEIIDYDLKNSSNYKIVKEMFWDTDLSDKDVLYLVLQVLSSNLLEAALDITQSGELKYVVEEFLDLLEGYLATDLINKTDLKNKLILHLRPAIYRTWLKLDIQNSLLDKFINEYPSIYSIVSKSIYPIEEFIGKKFSKEETVYIAMHVQAWIYQTEEQKDYAFKALVVCRNGTSVSKLLLESLKGMFSHFEFIGAFAERNYKKREDEVDFIFSTVPLNTTKKTFIVDPILNNENRLTLRRQIKNYIDKDSAKKARELMYHLKDYIDTENYKKVERKISDFLNESPDLNTFGNHQQAEEIFDFEPQHILLTEREMSWKEALEMALLPMKRRKSVTDKYCMKVKELFQNEGDRMMIGPSVYLPHASTNNGVLYEDFSILLCKHKVEAPNGELIKMMIVLAPEDGNNHVSTLLFLNEIFLDEVKADKISGAETEQEFIELIHSFKGEADSADTLLTIIGYRLFNLNYVKESFIPAIVQREQEYPTGLALDGINVAIPHTDHVHIEKPFIAI</sequence>
<reference evidence="17 18" key="1">
    <citation type="submission" date="2009-12" db="EMBL/GenBank/DDBJ databases">
        <title>The draft genome of Batrachochytrium dendrobatidis.</title>
        <authorList>
            <consortium name="US DOE Joint Genome Institute (JGI-PGF)"/>
            <person name="Kuo A."/>
            <person name="Salamov A."/>
            <person name="Schmutz J."/>
            <person name="Lucas S."/>
            <person name="Pitluck S."/>
            <person name="Rosenblum E."/>
            <person name="Stajich J."/>
            <person name="Eisen M."/>
            <person name="Grigoriev I.V."/>
        </authorList>
    </citation>
    <scope>NUCLEOTIDE SEQUENCE [LARGE SCALE GENOMIC DNA]</scope>
    <source>
        <strain evidence="18">JAM81 / FGSC 10211</strain>
    </source>
</reference>
<dbReference type="PROSITE" id="PS51099">
    <property type="entry name" value="PTS_EIIB_TYPE_2"/>
    <property type="match status" value="1"/>
</dbReference>
<dbReference type="AlphaFoldDB" id="F4PG21"/>
<keyword evidence="9" id="KW-0413">Isomerase</keyword>
<keyword evidence="6" id="KW-0598">Phosphotransferase system</keyword>
<feature type="non-terminal residue" evidence="17">
    <location>
        <position position="953"/>
    </location>
</feature>
<keyword evidence="2" id="KW-0813">Transport</keyword>
<evidence type="ECO:0000256" key="12">
    <source>
        <dbReference type="ARBA" id="ARBA00041175"/>
    </source>
</evidence>
<organism evidence="17 18">
    <name type="scientific">Batrachochytrium dendrobatidis (strain JAM81 / FGSC 10211)</name>
    <name type="common">Frog chytrid fungus</name>
    <dbReference type="NCBI Taxonomy" id="684364"/>
    <lineage>
        <taxon>Eukaryota</taxon>
        <taxon>Fungi</taxon>
        <taxon>Fungi incertae sedis</taxon>
        <taxon>Chytridiomycota</taxon>
        <taxon>Chytridiomycota incertae sedis</taxon>
        <taxon>Chytridiomycetes</taxon>
        <taxon>Rhizophydiales</taxon>
        <taxon>Rhizophydiales incertae sedis</taxon>
        <taxon>Batrachochytrium</taxon>
    </lineage>
</organism>
<dbReference type="GO" id="GO:0016853">
    <property type="term" value="F:isomerase activity"/>
    <property type="evidence" value="ECO:0007669"/>
    <property type="project" value="UniProtKB-KW"/>
</dbReference>
<dbReference type="SUPFAM" id="SSF55804">
    <property type="entry name" value="Phoshotransferase/anion transport protein"/>
    <property type="match status" value="2"/>
</dbReference>
<keyword evidence="5" id="KW-0808">Transferase</keyword>
<dbReference type="CDD" id="cd05568">
    <property type="entry name" value="PTS_IIB_bgl_like"/>
    <property type="match status" value="1"/>
</dbReference>
<feature type="domain" description="PTS EIIB type-2" evidence="15">
    <location>
        <begin position="608"/>
        <end position="695"/>
    </location>
</feature>
<dbReference type="Pfam" id="PF00359">
    <property type="entry name" value="PTS_EIIA_2"/>
    <property type="match status" value="2"/>
</dbReference>
<dbReference type="PROSITE" id="PS51094">
    <property type="entry name" value="PTS_EIIA_TYPE_2"/>
    <property type="match status" value="2"/>
</dbReference>
<evidence type="ECO:0000256" key="6">
    <source>
        <dbReference type="ARBA" id="ARBA00022683"/>
    </source>
</evidence>
<dbReference type="Gene3D" id="2.70.98.10">
    <property type="match status" value="1"/>
</dbReference>
<comment type="subcellular location">
    <subcellularLocation>
        <location evidence="1">Cytoplasm</location>
    </subcellularLocation>
</comment>
<accession>F4PG21</accession>
<dbReference type="Pfam" id="PF05043">
    <property type="entry name" value="Mga"/>
    <property type="match status" value="1"/>
</dbReference>
<dbReference type="GO" id="GO:0005975">
    <property type="term" value="P:carbohydrate metabolic process"/>
    <property type="evidence" value="ECO:0007669"/>
    <property type="project" value="InterPro"/>
</dbReference>
<dbReference type="Proteomes" id="UP000007241">
    <property type="component" value="Unassembled WGS sequence"/>
</dbReference>
<dbReference type="Gene3D" id="3.40.930.10">
    <property type="entry name" value="Mannitol-specific EII, Chain A"/>
    <property type="match status" value="2"/>
</dbReference>
<dbReference type="InterPro" id="IPR002178">
    <property type="entry name" value="PTS_EIIA_type-2_dom"/>
</dbReference>
<keyword evidence="3" id="KW-0963">Cytoplasm</keyword>
<dbReference type="OrthoDB" id="274691at2759"/>
<dbReference type="InterPro" id="IPR008183">
    <property type="entry name" value="Aldose_1/G6P_1-epimerase"/>
</dbReference>
<proteinExistence type="predicted"/>
<evidence type="ECO:0000256" key="4">
    <source>
        <dbReference type="ARBA" id="ARBA00022553"/>
    </source>
</evidence>
<evidence type="ECO:0000256" key="11">
    <source>
        <dbReference type="ARBA" id="ARBA00037387"/>
    </source>
</evidence>
<evidence type="ECO:0000256" key="5">
    <source>
        <dbReference type="ARBA" id="ARBA00022679"/>
    </source>
</evidence>
<evidence type="ECO:0000256" key="13">
    <source>
        <dbReference type="ARBA" id="ARBA00042072"/>
    </source>
</evidence>
<dbReference type="OMA" id="RMLQYQL"/>
<dbReference type="InterPro" id="IPR013011">
    <property type="entry name" value="PTS_EIIB_2"/>
</dbReference>